<dbReference type="EMBL" id="JBHUMV010000009">
    <property type="protein sequence ID" value="MFD2756039.1"/>
    <property type="molecule type" value="Genomic_DNA"/>
</dbReference>
<comment type="caution">
    <text evidence="4">The sequence shown here is derived from an EMBL/GenBank/DDBJ whole genome shotgun (WGS) entry which is preliminary data.</text>
</comment>
<dbReference type="Pfam" id="PF02954">
    <property type="entry name" value="HTH_8"/>
    <property type="match status" value="1"/>
</dbReference>
<dbReference type="SUPFAM" id="SSF55781">
    <property type="entry name" value="GAF domain-like"/>
    <property type="match status" value="1"/>
</dbReference>
<keyword evidence="5" id="KW-1185">Reference proteome</keyword>
<dbReference type="SUPFAM" id="SSF46689">
    <property type="entry name" value="Homeodomain-like"/>
    <property type="match status" value="1"/>
</dbReference>
<feature type="domain" description="DNA binding HTH" evidence="3">
    <location>
        <begin position="366"/>
        <end position="401"/>
    </location>
</feature>
<protein>
    <submittedName>
        <fullName evidence="4">Helix-turn-helix domain-containing protein</fullName>
    </submittedName>
</protein>
<feature type="domain" description="GAF" evidence="2">
    <location>
        <begin position="91"/>
        <end position="218"/>
    </location>
</feature>
<dbReference type="RefSeq" id="WP_066479397.1">
    <property type="nucleotide sequence ID" value="NZ_BCNT01000009.1"/>
</dbReference>
<dbReference type="Pfam" id="PF01590">
    <property type="entry name" value="GAF"/>
    <property type="match status" value="1"/>
</dbReference>
<evidence type="ECO:0000313" key="5">
    <source>
        <dbReference type="Proteomes" id="UP001597463"/>
    </source>
</evidence>
<sequence>MGPGKWRTADAPRQLFSTSATERVEIARRQFFEEGMRPSGLVSEAVIQSWMRCRRVHPDPQRQVAFAPVTRSRLHATQERSRGLLQVAQHEIAAMERALAGADVRVLLTDGDGVALYLSPVPQSSAPEMLSRHMGQPGSNIGERIAGTTAPGIVAATGQACTVLGGEHYFDELRLLQCAAAPIRDVRGKVVGVLDLTTLARPFGFDAGQMVGMHATVIENVLLQAQSQEHLILRFQLHPALLETPLQGLAGIASDGHVAWLNDAGARIVGLLPADAASREVESLFGHSLQQLLRLSTAAAPRFLRLASGLGVWAQARLQACGAHALLADEEAAGAAQPAALAPRPPEAAAKEAGMDAENEACQPTLREHNRRLVEATLAAHGGNISQAARQLRISRGTLYRLLRSWKQAQ</sequence>
<dbReference type="InterPro" id="IPR002197">
    <property type="entry name" value="HTH_Fis"/>
</dbReference>
<feature type="compositionally biased region" description="Low complexity" evidence="1">
    <location>
        <begin position="337"/>
        <end position="348"/>
    </location>
</feature>
<gene>
    <name evidence="4" type="ORF">ACFSW6_18375</name>
</gene>
<evidence type="ECO:0000256" key="1">
    <source>
        <dbReference type="SAM" id="MobiDB-lite"/>
    </source>
</evidence>
<evidence type="ECO:0000259" key="3">
    <source>
        <dbReference type="Pfam" id="PF02954"/>
    </source>
</evidence>
<dbReference type="Proteomes" id="UP001597463">
    <property type="component" value="Unassembled WGS sequence"/>
</dbReference>
<feature type="region of interest" description="Disordered" evidence="1">
    <location>
        <begin position="337"/>
        <end position="358"/>
    </location>
</feature>
<name>A0ABW5USZ8_9BURK</name>
<dbReference type="InterPro" id="IPR003018">
    <property type="entry name" value="GAF"/>
</dbReference>
<reference evidence="5" key="1">
    <citation type="journal article" date="2019" name="Int. J. Syst. Evol. Microbiol.">
        <title>The Global Catalogue of Microorganisms (GCM) 10K type strain sequencing project: providing services to taxonomists for standard genome sequencing and annotation.</title>
        <authorList>
            <consortium name="The Broad Institute Genomics Platform"/>
            <consortium name="The Broad Institute Genome Sequencing Center for Infectious Disease"/>
            <person name="Wu L."/>
            <person name="Ma J."/>
        </authorList>
    </citation>
    <scope>NUCLEOTIDE SEQUENCE [LARGE SCALE GENOMIC DNA]</scope>
    <source>
        <strain evidence="5">TISTR 1906</strain>
    </source>
</reference>
<dbReference type="InterPro" id="IPR009057">
    <property type="entry name" value="Homeodomain-like_sf"/>
</dbReference>
<accession>A0ABW5USZ8</accession>
<evidence type="ECO:0000313" key="4">
    <source>
        <dbReference type="EMBL" id="MFD2756039.1"/>
    </source>
</evidence>
<dbReference type="Gene3D" id="1.10.10.60">
    <property type="entry name" value="Homeodomain-like"/>
    <property type="match status" value="1"/>
</dbReference>
<evidence type="ECO:0000259" key="2">
    <source>
        <dbReference type="Pfam" id="PF01590"/>
    </source>
</evidence>
<organism evidence="4 5">
    <name type="scientific">Comamonas terrae</name>
    <dbReference type="NCBI Taxonomy" id="673548"/>
    <lineage>
        <taxon>Bacteria</taxon>
        <taxon>Pseudomonadati</taxon>
        <taxon>Pseudomonadota</taxon>
        <taxon>Betaproteobacteria</taxon>
        <taxon>Burkholderiales</taxon>
        <taxon>Comamonadaceae</taxon>
        <taxon>Comamonas</taxon>
    </lineage>
</organism>
<dbReference type="InterPro" id="IPR029016">
    <property type="entry name" value="GAF-like_dom_sf"/>
</dbReference>
<proteinExistence type="predicted"/>
<dbReference type="Gene3D" id="3.30.450.40">
    <property type="match status" value="1"/>
</dbReference>